<dbReference type="Pfam" id="PF13977">
    <property type="entry name" value="TetR_C_6"/>
    <property type="match status" value="1"/>
</dbReference>
<dbReference type="Gene3D" id="1.10.357.10">
    <property type="entry name" value="Tetracycline Repressor, domain 2"/>
    <property type="match status" value="1"/>
</dbReference>
<dbReference type="PANTHER" id="PTHR30055:SF241">
    <property type="entry name" value="TRANSCRIPTIONAL REGULATORY PROTEIN"/>
    <property type="match status" value="1"/>
</dbReference>
<keyword evidence="4" id="KW-0804">Transcription</keyword>
<evidence type="ECO:0000256" key="1">
    <source>
        <dbReference type="ARBA" id="ARBA00022491"/>
    </source>
</evidence>
<evidence type="ECO:0000259" key="6">
    <source>
        <dbReference type="PROSITE" id="PS50977"/>
    </source>
</evidence>
<evidence type="ECO:0000256" key="3">
    <source>
        <dbReference type="ARBA" id="ARBA00023125"/>
    </source>
</evidence>
<dbReference type="Pfam" id="PF00440">
    <property type="entry name" value="TetR_N"/>
    <property type="match status" value="1"/>
</dbReference>
<dbReference type="SUPFAM" id="SSF46689">
    <property type="entry name" value="Homeodomain-like"/>
    <property type="match status" value="1"/>
</dbReference>
<dbReference type="InterPro" id="IPR009057">
    <property type="entry name" value="Homeodomain-like_sf"/>
</dbReference>
<organism evidence="7 8">
    <name type="scientific">Pseudodonghicola xiamenensis</name>
    <dbReference type="NCBI Taxonomy" id="337702"/>
    <lineage>
        <taxon>Bacteria</taxon>
        <taxon>Pseudomonadati</taxon>
        <taxon>Pseudomonadota</taxon>
        <taxon>Alphaproteobacteria</taxon>
        <taxon>Rhodobacterales</taxon>
        <taxon>Paracoccaceae</taxon>
        <taxon>Pseudodonghicola</taxon>
    </lineage>
</organism>
<keyword evidence="3 5" id="KW-0238">DNA-binding</keyword>
<dbReference type="InterPro" id="IPR001647">
    <property type="entry name" value="HTH_TetR"/>
</dbReference>
<comment type="caution">
    <text evidence="7">The sequence shown here is derived from an EMBL/GenBank/DDBJ whole genome shotgun (WGS) entry which is preliminary data.</text>
</comment>
<dbReference type="PROSITE" id="PS50977">
    <property type="entry name" value="HTH_TETR_2"/>
    <property type="match status" value="1"/>
</dbReference>
<dbReference type="GO" id="GO:0003700">
    <property type="term" value="F:DNA-binding transcription factor activity"/>
    <property type="evidence" value="ECO:0007669"/>
    <property type="project" value="TreeGrafter"/>
</dbReference>
<dbReference type="InterPro" id="IPR036271">
    <property type="entry name" value="Tet_transcr_reg_TetR-rel_C_sf"/>
</dbReference>
<feature type="domain" description="HTH tetR-type" evidence="6">
    <location>
        <begin position="10"/>
        <end position="70"/>
    </location>
</feature>
<accession>A0A8J3MBT1</accession>
<gene>
    <name evidence="7" type="ORF">GCM10010961_15230</name>
</gene>
<evidence type="ECO:0000313" key="7">
    <source>
        <dbReference type="EMBL" id="GHG87085.1"/>
    </source>
</evidence>
<evidence type="ECO:0000256" key="2">
    <source>
        <dbReference type="ARBA" id="ARBA00023015"/>
    </source>
</evidence>
<evidence type="ECO:0000256" key="4">
    <source>
        <dbReference type="ARBA" id="ARBA00023163"/>
    </source>
</evidence>
<keyword evidence="1" id="KW-0678">Repressor</keyword>
<keyword evidence="2" id="KW-0805">Transcription regulation</keyword>
<dbReference type="AlphaFoldDB" id="A0A8J3MBT1"/>
<name>A0A8J3MBT1_9RHOB</name>
<dbReference type="InterPro" id="IPR039538">
    <property type="entry name" value="BetI_C"/>
</dbReference>
<dbReference type="InterPro" id="IPR050109">
    <property type="entry name" value="HTH-type_TetR-like_transc_reg"/>
</dbReference>
<proteinExistence type="predicted"/>
<dbReference type="EMBL" id="BNAP01000004">
    <property type="protein sequence ID" value="GHG87085.1"/>
    <property type="molecule type" value="Genomic_DNA"/>
</dbReference>
<dbReference type="Proteomes" id="UP000611500">
    <property type="component" value="Unassembled WGS sequence"/>
</dbReference>
<reference evidence="7" key="1">
    <citation type="journal article" date="2014" name="Int. J. Syst. Evol. Microbiol.">
        <title>Complete genome sequence of Corynebacterium casei LMG S-19264T (=DSM 44701T), isolated from a smear-ripened cheese.</title>
        <authorList>
            <consortium name="US DOE Joint Genome Institute (JGI-PGF)"/>
            <person name="Walter F."/>
            <person name="Albersmeier A."/>
            <person name="Kalinowski J."/>
            <person name="Ruckert C."/>
        </authorList>
    </citation>
    <scope>NUCLEOTIDE SEQUENCE</scope>
    <source>
        <strain evidence="7">CGMCC 1.7081</strain>
    </source>
</reference>
<dbReference type="GO" id="GO:0000976">
    <property type="term" value="F:transcription cis-regulatory region binding"/>
    <property type="evidence" value="ECO:0007669"/>
    <property type="project" value="TreeGrafter"/>
</dbReference>
<reference evidence="7" key="2">
    <citation type="submission" date="2020-09" db="EMBL/GenBank/DDBJ databases">
        <authorList>
            <person name="Sun Q."/>
            <person name="Zhou Y."/>
        </authorList>
    </citation>
    <scope>NUCLEOTIDE SEQUENCE</scope>
    <source>
        <strain evidence="7">CGMCC 1.7081</strain>
    </source>
</reference>
<keyword evidence="8" id="KW-1185">Reference proteome</keyword>
<dbReference type="RefSeq" id="WP_035366303.1">
    <property type="nucleotide sequence ID" value="NZ_BNAP01000004.1"/>
</dbReference>
<evidence type="ECO:0000256" key="5">
    <source>
        <dbReference type="PROSITE-ProRule" id="PRU00335"/>
    </source>
</evidence>
<sequence>MRLTRKQTQEQTRSRLLDAAAEAIFAGGLSALSIRSVCEAAGYSQGAFYSNFASRDDLLLALMEQHIGEQAANLSALITGMGRGNLNQDMRDIARWLADHGETEGWSRINADFKLHAQRDPAFAEGYRATAEPFHRAFAVLMGDLVHRHGLQPILPAQDLSVGLYALWTGLALQQAVDPALPRQEIYLAFLRAAMIAPHAPLSSFPKGHHS</sequence>
<dbReference type="PANTHER" id="PTHR30055">
    <property type="entry name" value="HTH-TYPE TRANSCRIPTIONAL REGULATOR RUTR"/>
    <property type="match status" value="1"/>
</dbReference>
<protein>
    <recommendedName>
        <fullName evidence="6">HTH tetR-type domain-containing protein</fullName>
    </recommendedName>
</protein>
<dbReference type="SUPFAM" id="SSF48498">
    <property type="entry name" value="Tetracyclin repressor-like, C-terminal domain"/>
    <property type="match status" value="1"/>
</dbReference>
<feature type="DNA-binding region" description="H-T-H motif" evidence="5">
    <location>
        <begin position="33"/>
        <end position="52"/>
    </location>
</feature>
<dbReference type="PRINTS" id="PR00455">
    <property type="entry name" value="HTHTETR"/>
</dbReference>
<evidence type="ECO:0000313" key="8">
    <source>
        <dbReference type="Proteomes" id="UP000611500"/>
    </source>
</evidence>